<protein>
    <submittedName>
        <fullName evidence="1">Uncharacterized protein</fullName>
    </submittedName>
</protein>
<evidence type="ECO:0000313" key="2">
    <source>
        <dbReference type="Proteomes" id="UP000186819"/>
    </source>
</evidence>
<dbReference type="OrthoDB" id="9100377at2"/>
<sequence length="90" mass="10409">MANFFENVEPTDAEQLEQLSRLVFELRENRDAILKANGATDEIELLERIYTGAIPEHPAYEHYLSARILADTRETVRAMLTECLKEARRT</sequence>
<gene>
    <name evidence="1" type="ORF">SAMN05421829_10993</name>
</gene>
<dbReference type="AlphaFoldDB" id="A0A1N6XRL1"/>
<dbReference type="Proteomes" id="UP000186819">
    <property type="component" value="Unassembled WGS sequence"/>
</dbReference>
<evidence type="ECO:0000313" key="1">
    <source>
        <dbReference type="EMBL" id="SIR04960.1"/>
    </source>
</evidence>
<reference evidence="2" key="1">
    <citation type="submission" date="2017-01" db="EMBL/GenBank/DDBJ databases">
        <authorList>
            <person name="Varghese N."/>
            <person name="Submissions S."/>
        </authorList>
    </citation>
    <scope>NUCLEOTIDE SEQUENCE [LARGE SCALE GENOMIC DNA]</scope>
    <source>
        <strain evidence="2">ATCC 51758</strain>
    </source>
</reference>
<organism evidence="1 2">
    <name type="scientific">Aromatoleum tolulyticum</name>
    <dbReference type="NCBI Taxonomy" id="34027"/>
    <lineage>
        <taxon>Bacteria</taxon>
        <taxon>Pseudomonadati</taxon>
        <taxon>Pseudomonadota</taxon>
        <taxon>Betaproteobacteria</taxon>
        <taxon>Rhodocyclales</taxon>
        <taxon>Rhodocyclaceae</taxon>
        <taxon>Aromatoleum</taxon>
    </lineage>
</organism>
<proteinExistence type="predicted"/>
<dbReference type="STRING" id="34027.SAMN05421829_10993"/>
<dbReference type="EMBL" id="FTMD01000009">
    <property type="protein sequence ID" value="SIR04960.1"/>
    <property type="molecule type" value="Genomic_DNA"/>
</dbReference>
<dbReference type="RefSeq" id="WP_076602821.1">
    <property type="nucleotide sequence ID" value="NZ_FTMD01000009.1"/>
</dbReference>
<accession>A0A1N6XRL1</accession>
<name>A0A1N6XRL1_9RHOO</name>
<keyword evidence="2" id="KW-1185">Reference proteome</keyword>